<evidence type="ECO:0000256" key="5">
    <source>
        <dbReference type="ARBA" id="ARBA00022692"/>
    </source>
</evidence>
<dbReference type="EMBL" id="KZ819668">
    <property type="protein sequence ID" value="PWN27410.1"/>
    <property type="molecule type" value="Genomic_DNA"/>
</dbReference>
<protein>
    <recommendedName>
        <fullName evidence="10">Wax synthase domain-containing protein</fullName>
    </recommendedName>
</protein>
<keyword evidence="6 9" id="KW-1133">Transmembrane helix</keyword>
<feature type="transmembrane region" description="Helical" evidence="9">
    <location>
        <begin position="104"/>
        <end position="125"/>
    </location>
</feature>
<organism evidence="11 12">
    <name type="scientific">Jaminaea rosea</name>
    <dbReference type="NCBI Taxonomy" id="1569628"/>
    <lineage>
        <taxon>Eukaryota</taxon>
        <taxon>Fungi</taxon>
        <taxon>Dikarya</taxon>
        <taxon>Basidiomycota</taxon>
        <taxon>Ustilaginomycotina</taxon>
        <taxon>Exobasidiomycetes</taxon>
        <taxon>Microstromatales</taxon>
        <taxon>Microstromatales incertae sedis</taxon>
        <taxon>Jaminaea</taxon>
    </lineage>
</organism>
<evidence type="ECO:0000256" key="4">
    <source>
        <dbReference type="ARBA" id="ARBA00022679"/>
    </source>
</evidence>
<feature type="transmembrane region" description="Helical" evidence="9">
    <location>
        <begin position="347"/>
        <end position="368"/>
    </location>
</feature>
<evidence type="ECO:0000256" key="9">
    <source>
        <dbReference type="SAM" id="Phobius"/>
    </source>
</evidence>
<evidence type="ECO:0000313" key="12">
    <source>
        <dbReference type="Proteomes" id="UP000245884"/>
    </source>
</evidence>
<accession>A0A316UQ46</accession>
<feature type="transmembrane region" description="Helical" evidence="9">
    <location>
        <begin position="229"/>
        <end position="248"/>
    </location>
</feature>
<dbReference type="InterPro" id="IPR032805">
    <property type="entry name" value="Wax_synthase_dom"/>
</dbReference>
<dbReference type="InterPro" id="IPR044851">
    <property type="entry name" value="Wax_synthase"/>
</dbReference>
<dbReference type="GO" id="GO:0008374">
    <property type="term" value="F:O-acyltransferase activity"/>
    <property type="evidence" value="ECO:0007669"/>
    <property type="project" value="InterPro"/>
</dbReference>
<evidence type="ECO:0000259" key="10">
    <source>
        <dbReference type="Pfam" id="PF13813"/>
    </source>
</evidence>
<feature type="transmembrane region" description="Helical" evidence="9">
    <location>
        <begin position="79"/>
        <end position="98"/>
    </location>
</feature>
<feature type="transmembrane region" description="Helical" evidence="9">
    <location>
        <begin position="277"/>
        <end position="305"/>
    </location>
</feature>
<evidence type="ECO:0000256" key="8">
    <source>
        <dbReference type="SAM" id="MobiDB-lite"/>
    </source>
</evidence>
<keyword evidence="7 9" id="KW-0472">Membrane</keyword>
<dbReference type="AlphaFoldDB" id="A0A316UQ46"/>
<feature type="transmembrane region" description="Helical" evidence="9">
    <location>
        <begin position="45"/>
        <end position="67"/>
    </location>
</feature>
<dbReference type="GeneID" id="37028057"/>
<feature type="domain" description="Wax synthase" evidence="10">
    <location>
        <begin position="330"/>
        <end position="417"/>
    </location>
</feature>
<keyword evidence="5 9" id="KW-0812">Transmembrane</keyword>
<comment type="pathway">
    <text evidence="2">Secondary metabolite biosynthesis.</text>
</comment>
<feature type="compositionally biased region" description="Basic and acidic residues" evidence="8">
    <location>
        <begin position="151"/>
        <end position="162"/>
    </location>
</feature>
<evidence type="ECO:0000256" key="7">
    <source>
        <dbReference type="ARBA" id="ARBA00023136"/>
    </source>
</evidence>
<keyword evidence="12" id="KW-1185">Reference proteome</keyword>
<evidence type="ECO:0000256" key="6">
    <source>
        <dbReference type="ARBA" id="ARBA00022989"/>
    </source>
</evidence>
<dbReference type="Proteomes" id="UP000245884">
    <property type="component" value="Unassembled WGS sequence"/>
</dbReference>
<feature type="region of interest" description="Disordered" evidence="8">
    <location>
        <begin position="137"/>
        <end position="164"/>
    </location>
</feature>
<feature type="transmembrane region" description="Helical" evidence="9">
    <location>
        <begin position="477"/>
        <end position="497"/>
    </location>
</feature>
<name>A0A316UQ46_9BASI</name>
<dbReference type="GO" id="GO:0006629">
    <property type="term" value="P:lipid metabolic process"/>
    <property type="evidence" value="ECO:0007669"/>
    <property type="project" value="InterPro"/>
</dbReference>
<evidence type="ECO:0000256" key="2">
    <source>
        <dbReference type="ARBA" id="ARBA00005179"/>
    </source>
</evidence>
<dbReference type="OrthoDB" id="1077582at2759"/>
<dbReference type="STRING" id="1569628.A0A316UQ46"/>
<feature type="compositionally biased region" description="Low complexity" evidence="8">
    <location>
        <begin position="507"/>
        <end position="520"/>
    </location>
</feature>
<comment type="similarity">
    <text evidence="3">Belongs to the wax synthase family.</text>
</comment>
<comment type="subcellular location">
    <subcellularLocation>
        <location evidence="1">Membrane</location>
        <topology evidence="1">Multi-pass membrane protein</topology>
    </subcellularLocation>
</comment>
<reference evidence="11 12" key="1">
    <citation type="journal article" date="2018" name="Mol. Biol. Evol.">
        <title>Broad Genomic Sampling Reveals a Smut Pathogenic Ancestry of the Fungal Clade Ustilaginomycotina.</title>
        <authorList>
            <person name="Kijpornyongpan T."/>
            <person name="Mondo S.J."/>
            <person name="Barry K."/>
            <person name="Sandor L."/>
            <person name="Lee J."/>
            <person name="Lipzen A."/>
            <person name="Pangilinan J."/>
            <person name="LaButti K."/>
            <person name="Hainaut M."/>
            <person name="Henrissat B."/>
            <person name="Grigoriev I.V."/>
            <person name="Spatafora J.W."/>
            <person name="Aime M.C."/>
        </authorList>
    </citation>
    <scope>NUCLEOTIDE SEQUENCE [LARGE SCALE GENOMIC DNA]</scope>
    <source>
        <strain evidence="11 12">MCA 5214</strain>
    </source>
</reference>
<proteinExistence type="inferred from homology"/>
<dbReference type="PANTHER" id="PTHR31595">
    <property type="entry name" value="LONG-CHAIN-ALCOHOL O-FATTY-ACYLTRANSFERASE 3-RELATED"/>
    <property type="match status" value="1"/>
</dbReference>
<gene>
    <name evidence="11" type="ORF">BDZ90DRAFT_232386</name>
</gene>
<evidence type="ECO:0000256" key="1">
    <source>
        <dbReference type="ARBA" id="ARBA00004141"/>
    </source>
</evidence>
<feature type="region of interest" description="Disordered" evidence="8">
    <location>
        <begin position="507"/>
        <end position="568"/>
    </location>
</feature>
<dbReference type="RefSeq" id="XP_025362022.1">
    <property type="nucleotide sequence ID" value="XM_025506234.1"/>
</dbReference>
<evidence type="ECO:0000256" key="3">
    <source>
        <dbReference type="ARBA" id="ARBA00007282"/>
    </source>
</evidence>
<dbReference type="PANTHER" id="PTHR31595:SF57">
    <property type="entry name" value="OS04G0481900 PROTEIN"/>
    <property type="match status" value="1"/>
</dbReference>
<dbReference type="Pfam" id="PF13813">
    <property type="entry name" value="MBOAT_2"/>
    <property type="match status" value="1"/>
</dbReference>
<evidence type="ECO:0000313" key="11">
    <source>
        <dbReference type="EMBL" id="PWN27410.1"/>
    </source>
</evidence>
<sequence>MATAVTSAASAAQRVLTTGCHELLPSFVIPMFTSKTFIPLNNPPIPIWGALLPPLTYFLALFCLSAGPSASALTLGIKYTLATVSAISFLALPFSFHVPGSAVFTYQLGLIGCFGSARVIDLFFLSRPRIPKRIKVPQPDHQKQGLRRPHAGHEHKEIETHKGGAPVYPPGDNLGWAFEPHPTGLGSRLWWSLDLMISMRGIGWDFASADVRHDISPWQPPSSRQVNMAIFRLIPALGIAIIVTRSMLARLGGQPIESPLVHTSPSIVDLPAPLRPLLVLATGASLFTLFDAGYTLVSAAAMPILSSISNVRKRSLHNIDFYPLLNPLKLTEICSVRSFWSKAWHRLFHRAFLIYGILPFQNLALLLFPVKDVGLLAPSQHPDPARLLPKGTHDWAKVMGAFCASGMVHAISERAALGGRLALPPNNFWLQAGWATGGHAGSVMPDLASAKGLAGNDGGARWSFSRIVPPISGAGEFSFFFLNGVAVLIEGAVWAFVKERRRRAAMQRRTSGQDQQLQQQAEAVTSTGSSAPGTPRRRSARVAKAATAALDDSEDDVKHPGTPPVVTRSSASIDDAELTRWYDRYVGLIWAVSVLLTTGETFVDGWIKSGILAEISYFPH</sequence>
<keyword evidence="4" id="KW-0808">Transferase</keyword>
<dbReference type="GO" id="GO:0016020">
    <property type="term" value="C:membrane"/>
    <property type="evidence" value="ECO:0007669"/>
    <property type="project" value="UniProtKB-SubCell"/>
</dbReference>
<feature type="compositionally biased region" description="Polar residues" evidence="8">
    <location>
        <begin position="521"/>
        <end position="532"/>
    </location>
</feature>